<name>A0A261Y0R9_9FUNG</name>
<sequence>MNPASSIELSSADWDILEVDSIIVKLQTVMADMYDIYTGFTTRFLEADTSNDDTSARIIERDIYFARWQYLVTVLHHYSGVLARFGGRVGNVSIPRWMLDTDQLRDQLARRQKSSTPVNGHTNGKHKPTSSSKSKVKKSKPKSFQHINGHSPQKPMLRQQMIRKEWRKLDPRTLNSDKLVVETVNAKIQENQVVAKQLAKTRKTT</sequence>
<reference evidence="2 3" key="1">
    <citation type="journal article" date="2017" name="Mycologia">
        <title>Bifiguratus adelaidae, gen. et sp. nov., a new member of Mucoromycotina in endophytic and soil-dwelling habitats.</title>
        <authorList>
            <person name="Torres-Cruz T.J."/>
            <person name="Billingsley Tobias T.L."/>
            <person name="Almatruk M."/>
            <person name="Hesse C."/>
            <person name="Kuske C.R."/>
            <person name="Desiro A."/>
            <person name="Benucci G.M."/>
            <person name="Bonito G."/>
            <person name="Stajich J.E."/>
            <person name="Dunlap C."/>
            <person name="Arnold A.E."/>
            <person name="Porras-Alfaro A."/>
        </authorList>
    </citation>
    <scope>NUCLEOTIDE SEQUENCE [LARGE SCALE GENOMIC DNA]</scope>
    <source>
        <strain evidence="2 3">AZ0501</strain>
    </source>
</reference>
<evidence type="ECO:0000313" key="2">
    <source>
        <dbReference type="EMBL" id="OZJ04202.1"/>
    </source>
</evidence>
<feature type="region of interest" description="Disordered" evidence="1">
    <location>
        <begin position="108"/>
        <end position="157"/>
    </location>
</feature>
<dbReference type="Proteomes" id="UP000242875">
    <property type="component" value="Unassembled WGS sequence"/>
</dbReference>
<evidence type="ECO:0000256" key="1">
    <source>
        <dbReference type="SAM" id="MobiDB-lite"/>
    </source>
</evidence>
<protein>
    <submittedName>
        <fullName evidence="2">Uncharacterized protein</fullName>
    </submittedName>
</protein>
<keyword evidence="3" id="KW-1185">Reference proteome</keyword>
<comment type="caution">
    <text evidence="2">The sequence shown here is derived from an EMBL/GenBank/DDBJ whole genome shotgun (WGS) entry which is preliminary data.</text>
</comment>
<proteinExistence type="predicted"/>
<gene>
    <name evidence="2" type="ORF">BZG36_02974</name>
</gene>
<accession>A0A261Y0R9</accession>
<organism evidence="2 3">
    <name type="scientific">Bifiguratus adelaidae</name>
    <dbReference type="NCBI Taxonomy" id="1938954"/>
    <lineage>
        <taxon>Eukaryota</taxon>
        <taxon>Fungi</taxon>
        <taxon>Fungi incertae sedis</taxon>
        <taxon>Mucoromycota</taxon>
        <taxon>Mucoromycotina</taxon>
        <taxon>Endogonomycetes</taxon>
        <taxon>Endogonales</taxon>
        <taxon>Endogonales incertae sedis</taxon>
        <taxon>Bifiguratus</taxon>
    </lineage>
</organism>
<evidence type="ECO:0000313" key="3">
    <source>
        <dbReference type="Proteomes" id="UP000242875"/>
    </source>
</evidence>
<dbReference type="EMBL" id="MVBO01000049">
    <property type="protein sequence ID" value="OZJ04202.1"/>
    <property type="molecule type" value="Genomic_DNA"/>
</dbReference>
<feature type="compositionally biased region" description="Basic residues" evidence="1">
    <location>
        <begin position="123"/>
        <end position="143"/>
    </location>
</feature>
<dbReference type="AlphaFoldDB" id="A0A261Y0R9"/>